<organism evidence="4 5">
    <name type="scientific">Nocardia kruczakiae</name>
    <dbReference type="NCBI Taxonomy" id="261477"/>
    <lineage>
        <taxon>Bacteria</taxon>
        <taxon>Bacillati</taxon>
        <taxon>Actinomycetota</taxon>
        <taxon>Actinomycetes</taxon>
        <taxon>Mycobacteriales</taxon>
        <taxon>Nocardiaceae</taxon>
        <taxon>Nocardia</taxon>
    </lineage>
</organism>
<evidence type="ECO:0000259" key="3">
    <source>
        <dbReference type="Pfam" id="PF14219"/>
    </source>
</evidence>
<evidence type="ECO:0000256" key="2">
    <source>
        <dbReference type="SAM" id="Phobius"/>
    </source>
</evidence>
<protein>
    <recommendedName>
        <fullName evidence="3">DUF4328 domain-containing protein</fullName>
    </recommendedName>
</protein>
<feature type="region of interest" description="Disordered" evidence="1">
    <location>
        <begin position="329"/>
        <end position="365"/>
    </location>
</feature>
<feature type="transmembrane region" description="Helical" evidence="2">
    <location>
        <begin position="235"/>
        <end position="254"/>
    </location>
</feature>
<keyword evidence="5" id="KW-1185">Reference proteome</keyword>
<feature type="domain" description="DUF4328" evidence="3">
    <location>
        <begin position="139"/>
        <end position="292"/>
    </location>
</feature>
<keyword evidence="2" id="KW-1133">Transmembrane helix</keyword>
<dbReference type="EMBL" id="JAVDWW010000002">
    <property type="protein sequence ID" value="MDR7167670.1"/>
    <property type="molecule type" value="Genomic_DNA"/>
</dbReference>
<dbReference type="Pfam" id="PF14219">
    <property type="entry name" value="DUF4328"/>
    <property type="match status" value="1"/>
</dbReference>
<gene>
    <name evidence="4" type="ORF">J2W56_001389</name>
</gene>
<feature type="transmembrane region" description="Helical" evidence="2">
    <location>
        <begin position="113"/>
        <end position="134"/>
    </location>
</feature>
<dbReference type="InterPro" id="IPR025565">
    <property type="entry name" value="DUF4328"/>
</dbReference>
<comment type="caution">
    <text evidence="4">The sequence shown here is derived from an EMBL/GenBank/DDBJ whole genome shotgun (WGS) entry which is preliminary data.</text>
</comment>
<feature type="transmembrane region" description="Helical" evidence="2">
    <location>
        <begin position="198"/>
        <end position="215"/>
    </location>
</feature>
<dbReference type="RefSeq" id="WP_310399329.1">
    <property type="nucleotide sequence ID" value="NZ_JAVDWW010000002.1"/>
</dbReference>
<reference evidence="4 5" key="1">
    <citation type="submission" date="2023-07" db="EMBL/GenBank/DDBJ databases">
        <title>Sorghum-associated microbial communities from plants grown in Nebraska, USA.</title>
        <authorList>
            <person name="Schachtman D."/>
        </authorList>
    </citation>
    <scope>NUCLEOTIDE SEQUENCE [LARGE SCALE GENOMIC DNA]</scope>
    <source>
        <strain evidence="4 5">4272</strain>
    </source>
</reference>
<feature type="transmembrane region" description="Helical" evidence="2">
    <location>
        <begin position="154"/>
        <end position="178"/>
    </location>
</feature>
<keyword evidence="2" id="KW-0812">Transmembrane</keyword>
<name>A0ABU1XAV2_9NOCA</name>
<evidence type="ECO:0000313" key="4">
    <source>
        <dbReference type="EMBL" id="MDR7167670.1"/>
    </source>
</evidence>
<keyword evidence="2" id="KW-0472">Membrane</keyword>
<dbReference type="Proteomes" id="UP001251217">
    <property type="component" value="Unassembled WGS sequence"/>
</dbReference>
<evidence type="ECO:0000313" key="5">
    <source>
        <dbReference type="Proteomes" id="UP001251217"/>
    </source>
</evidence>
<proteinExistence type="predicted"/>
<accession>A0ABU1XAV2</accession>
<evidence type="ECO:0000256" key="1">
    <source>
        <dbReference type="SAM" id="MobiDB-lite"/>
    </source>
</evidence>
<feature type="transmembrane region" description="Helical" evidence="2">
    <location>
        <begin position="266"/>
        <end position="288"/>
    </location>
</feature>
<sequence length="365" mass="40155">MSTVVQPCARCGARWAVHGAPMHWCPRCRGVLLSPAPVDAPPERRNYRWVARPPGRGPRVERPRPAPAIDPATPRYTEIPRWGLRDRPPHLAAAPRNRIQAVLHWLTERVAGLLLATVILFGLSAVAEFGRYLILLRNRTRLIQPLLLFFSDLTVYATSVAALICALITAVGLLGWLVRARRSAYAGNGRRDPRSLRALLCGGLIPVVNLVWPGVFLTELARQLGGDPRTLRAVRIWWCVWVLNGVMVIASLFWRTADTLQGQADGVIFTVYTDLVAVAAAVLSLWVLRMCEGRDLRGRIRTAKRWLPAAGPAVPVIEPVHPVGAVETADRAPAGNAETQHTEAENTGAENIGAERVEQEEVMAK</sequence>
<feature type="compositionally biased region" description="Basic and acidic residues" evidence="1">
    <location>
        <begin position="353"/>
        <end position="365"/>
    </location>
</feature>